<dbReference type="PANTHER" id="PTHR44051">
    <property type="entry name" value="GLUTATHIONE S-TRANSFERASE-RELATED"/>
    <property type="match status" value="1"/>
</dbReference>
<proteinExistence type="inferred from homology"/>
<feature type="domain" description="GST N-terminal" evidence="3">
    <location>
        <begin position="7"/>
        <end position="89"/>
    </location>
</feature>
<dbReference type="Proteomes" id="UP000011083">
    <property type="component" value="Unassembled WGS sequence"/>
</dbReference>
<organism evidence="5 6">
    <name type="scientific">Acanthamoeba castellanii (strain ATCC 30010 / Neff)</name>
    <dbReference type="NCBI Taxonomy" id="1257118"/>
    <lineage>
        <taxon>Eukaryota</taxon>
        <taxon>Amoebozoa</taxon>
        <taxon>Discosea</taxon>
        <taxon>Longamoebia</taxon>
        <taxon>Centramoebida</taxon>
        <taxon>Acanthamoebidae</taxon>
        <taxon>Acanthamoeba</taxon>
    </lineage>
</organism>
<evidence type="ECO:0000313" key="5">
    <source>
        <dbReference type="EMBL" id="ELR19432.1"/>
    </source>
</evidence>
<dbReference type="STRING" id="1257118.L8H2G7"/>
<keyword evidence="5" id="KW-0808">Transferase</keyword>
<evidence type="ECO:0000313" key="6">
    <source>
        <dbReference type="Proteomes" id="UP000011083"/>
    </source>
</evidence>
<dbReference type="InterPro" id="IPR040079">
    <property type="entry name" value="Glutathione_S-Trfase"/>
</dbReference>
<evidence type="ECO:0000256" key="2">
    <source>
        <dbReference type="SAM" id="MobiDB-lite"/>
    </source>
</evidence>
<dbReference type="InterPro" id="IPR036249">
    <property type="entry name" value="Thioredoxin-like_sf"/>
</dbReference>
<gene>
    <name evidence="5" type="ORF">ACA1_266890</name>
</gene>
<accession>L8H2G7</accession>
<dbReference type="InterPro" id="IPR036282">
    <property type="entry name" value="Glutathione-S-Trfase_C_sf"/>
</dbReference>
<dbReference type="AlphaFoldDB" id="L8H2G7"/>
<dbReference type="InterPro" id="IPR010987">
    <property type="entry name" value="Glutathione-S-Trfase_C-like"/>
</dbReference>
<feature type="compositionally biased region" description="Polar residues" evidence="2">
    <location>
        <begin position="241"/>
        <end position="254"/>
    </location>
</feature>
<dbReference type="Pfam" id="PF13417">
    <property type="entry name" value="GST_N_3"/>
    <property type="match status" value="1"/>
</dbReference>
<evidence type="ECO:0000259" key="3">
    <source>
        <dbReference type="PROSITE" id="PS50404"/>
    </source>
</evidence>
<sequence length="254" mass="27795">MEDLRTSEVCLYGAPLSTFTRAIAMALHSQRVPFHQVGCLPHSEEACKHHPLGFIPVLAHQRCPGEEPFEVYESAAIARYLDTVIFPAARAPSAPSLRSADQDPRTNARIDTIASLAADHLFRRLEFGVVKPRLALEQQSASTGGDHEALEAEVRAKVQPGLEALEPVLALLESLLGGGGGEGYFVGDDVTWADLFVYPPLADLRATPEGDAVLPRYPRLAAWAARMEQREEARRTYDGTVASQRQPKQSPAKY</sequence>
<dbReference type="VEuPathDB" id="AmoebaDB:ACA1_266890"/>
<dbReference type="Pfam" id="PF13410">
    <property type="entry name" value="GST_C_2"/>
    <property type="match status" value="1"/>
</dbReference>
<dbReference type="PANTHER" id="PTHR44051:SF8">
    <property type="entry name" value="GLUTATHIONE S-TRANSFERASE GSTA"/>
    <property type="match status" value="1"/>
</dbReference>
<dbReference type="PROSITE" id="PS50405">
    <property type="entry name" value="GST_CTER"/>
    <property type="match status" value="1"/>
</dbReference>
<dbReference type="GO" id="GO:0016740">
    <property type="term" value="F:transferase activity"/>
    <property type="evidence" value="ECO:0007669"/>
    <property type="project" value="UniProtKB-KW"/>
</dbReference>
<keyword evidence="6" id="KW-1185">Reference proteome</keyword>
<evidence type="ECO:0000256" key="1">
    <source>
        <dbReference type="ARBA" id="ARBA00007409"/>
    </source>
</evidence>
<dbReference type="Gene3D" id="3.40.30.10">
    <property type="entry name" value="Glutaredoxin"/>
    <property type="match status" value="1"/>
</dbReference>
<name>L8H2G7_ACACF</name>
<dbReference type="OrthoDB" id="249703at2759"/>
<dbReference type="InterPro" id="IPR004045">
    <property type="entry name" value="Glutathione_S-Trfase_N"/>
</dbReference>
<dbReference type="RefSeq" id="XP_004341518.1">
    <property type="nucleotide sequence ID" value="XM_004341470.1"/>
</dbReference>
<reference evidence="5 6" key="1">
    <citation type="journal article" date="2013" name="Genome Biol.">
        <title>Genome of Acanthamoeba castellanii highlights extensive lateral gene transfer and early evolution of tyrosine kinase signaling.</title>
        <authorList>
            <person name="Clarke M."/>
            <person name="Lohan A.J."/>
            <person name="Liu B."/>
            <person name="Lagkouvardos I."/>
            <person name="Roy S."/>
            <person name="Zafar N."/>
            <person name="Bertelli C."/>
            <person name="Schilde C."/>
            <person name="Kianianmomeni A."/>
            <person name="Burglin T.R."/>
            <person name="Frech C."/>
            <person name="Turcotte B."/>
            <person name="Kopec K.O."/>
            <person name="Synnott J.M."/>
            <person name="Choo C."/>
            <person name="Paponov I."/>
            <person name="Finkler A."/>
            <person name="Soon Heng Tan C."/>
            <person name="Hutchins A.P."/>
            <person name="Weinmeier T."/>
            <person name="Rattei T."/>
            <person name="Chu J.S."/>
            <person name="Gimenez G."/>
            <person name="Irimia M."/>
            <person name="Rigden D.J."/>
            <person name="Fitzpatrick D.A."/>
            <person name="Lorenzo-Morales J."/>
            <person name="Bateman A."/>
            <person name="Chiu C.H."/>
            <person name="Tang P."/>
            <person name="Hegemann P."/>
            <person name="Fromm H."/>
            <person name="Raoult D."/>
            <person name="Greub G."/>
            <person name="Miranda-Saavedra D."/>
            <person name="Chen N."/>
            <person name="Nash P."/>
            <person name="Ginger M.L."/>
            <person name="Horn M."/>
            <person name="Schaap P."/>
            <person name="Caler L."/>
            <person name="Loftus B."/>
        </authorList>
    </citation>
    <scope>NUCLEOTIDE SEQUENCE [LARGE SCALE GENOMIC DNA]</scope>
    <source>
        <strain evidence="5 6">Neff</strain>
    </source>
</reference>
<dbReference type="SFLD" id="SFLDS00019">
    <property type="entry name" value="Glutathione_Transferase_(cytos"/>
    <property type="match status" value="1"/>
</dbReference>
<comment type="similarity">
    <text evidence="1">Belongs to the GST superfamily.</text>
</comment>
<dbReference type="SUPFAM" id="SSF52833">
    <property type="entry name" value="Thioredoxin-like"/>
    <property type="match status" value="1"/>
</dbReference>
<dbReference type="PROSITE" id="PS50404">
    <property type="entry name" value="GST_NTER"/>
    <property type="match status" value="1"/>
</dbReference>
<evidence type="ECO:0000259" key="4">
    <source>
        <dbReference type="PROSITE" id="PS50405"/>
    </source>
</evidence>
<dbReference type="GeneID" id="14920212"/>
<dbReference type="EMBL" id="KB007933">
    <property type="protein sequence ID" value="ELR19432.1"/>
    <property type="molecule type" value="Genomic_DNA"/>
</dbReference>
<feature type="region of interest" description="Disordered" evidence="2">
    <location>
        <begin position="233"/>
        <end position="254"/>
    </location>
</feature>
<protein>
    <submittedName>
        <fullName evidence="5">Glutathione Stransferase, C-terminal domain containing protein</fullName>
    </submittedName>
</protein>
<dbReference type="KEGG" id="acan:ACA1_266890"/>
<dbReference type="Gene3D" id="1.20.1050.10">
    <property type="match status" value="1"/>
</dbReference>
<dbReference type="CDD" id="cd00299">
    <property type="entry name" value="GST_C_family"/>
    <property type="match status" value="1"/>
</dbReference>
<dbReference type="SUPFAM" id="SSF47616">
    <property type="entry name" value="GST C-terminal domain-like"/>
    <property type="match status" value="1"/>
</dbReference>
<feature type="domain" description="GST C-terminal" evidence="4">
    <location>
        <begin position="103"/>
        <end position="250"/>
    </location>
</feature>